<feature type="domain" description="N-acetyltransferase" evidence="3">
    <location>
        <begin position="171"/>
        <end position="331"/>
    </location>
</feature>
<reference evidence="4 5" key="1">
    <citation type="submission" date="2017-05" db="EMBL/GenBank/DDBJ databases">
        <title>The complete genome sequence of Deinococcus ficus isolated from the rhizosphere of the Ficus religiosa L. in Taiwan.</title>
        <authorList>
            <person name="Wu K.-M."/>
            <person name="Liao T.-L."/>
            <person name="Liu Y.-M."/>
            <person name="Young C.-C."/>
            <person name="Tsai S.-F."/>
        </authorList>
    </citation>
    <scope>NUCLEOTIDE SEQUENCE [LARGE SCALE GENOMIC DNA]</scope>
    <source>
        <strain evidence="4 5">CC-FR2-10</strain>
    </source>
</reference>
<gene>
    <name evidence="4" type="ORF">DFI_03470</name>
</gene>
<evidence type="ECO:0000256" key="1">
    <source>
        <dbReference type="ARBA" id="ARBA00022679"/>
    </source>
</evidence>
<proteinExistence type="predicted"/>
<dbReference type="InterPro" id="IPR050832">
    <property type="entry name" value="Bact_Acetyltransf"/>
</dbReference>
<dbReference type="PANTHER" id="PTHR43877:SF6">
    <property type="entry name" value="GCN5-RELATED N-ACETYLTRANSFERASE"/>
    <property type="match status" value="1"/>
</dbReference>
<feature type="domain" description="N-acetyltransferase" evidence="3">
    <location>
        <begin position="7"/>
        <end position="161"/>
    </location>
</feature>
<accession>A0A221SU81</accession>
<dbReference type="Pfam" id="PF00583">
    <property type="entry name" value="Acetyltransf_1"/>
    <property type="match status" value="2"/>
</dbReference>
<dbReference type="KEGG" id="dfc:DFI_03470"/>
<dbReference type="STRING" id="317577.GCA_000419625_00446"/>
<dbReference type="Gene3D" id="3.40.630.30">
    <property type="match status" value="1"/>
</dbReference>
<dbReference type="PROSITE" id="PS51186">
    <property type="entry name" value="GNAT"/>
    <property type="match status" value="2"/>
</dbReference>
<dbReference type="GO" id="GO:0016747">
    <property type="term" value="F:acyltransferase activity, transferring groups other than amino-acyl groups"/>
    <property type="evidence" value="ECO:0007669"/>
    <property type="project" value="InterPro"/>
</dbReference>
<dbReference type="SUPFAM" id="SSF55729">
    <property type="entry name" value="Acyl-CoA N-acyltransferases (Nat)"/>
    <property type="match status" value="2"/>
</dbReference>
<dbReference type="EMBL" id="CP021081">
    <property type="protein sequence ID" value="ASN80197.1"/>
    <property type="molecule type" value="Genomic_DNA"/>
</dbReference>
<evidence type="ECO:0000313" key="4">
    <source>
        <dbReference type="EMBL" id="ASN80197.1"/>
    </source>
</evidence>
<dbReference type="AlphaFoldDB" id="A0A221SU81"/>
<evidence type="ECO:0000313" key="5">
    <source>
        <dbReference type="Proteomes" id="UP000259030"/>
    </source>
</evidence>
<keyword evidence="2" id="KW-0012">Acyltransferase</keyword>
<dbReference type="RefSeq" id="WP_027461952.1">
    <property type="nucleotide sequence ID" value="NZ_CP021081.1"/>
</dbReference>
<dbReference type="CDD" id="cd04301">
    <property type="entry name" value="NAT_SF"/>
    <property type="match status" value="2"/>
</dbReference>
<evidence type="ECO:0000256" key="2">
    <source>
        <dbReference type="ARBA" id="ARBA00023315"/>
    </source>
</evidence>
<sequence>MTTVPSFTLRAPRYPEDAEALATVLTAASPDWPTTAENLLRWQATRNPELFHTEVLAERDGQILGAGAIGHDDFSFEEWRYWGNLGVHPDYRHQGVGTALFDELLRRVKERGAREVRTMVSGSDRDAPGRAFLDHRGFRVAWERFESELHTASLDLGTFDPLMARVADAGVQLVPLSEVLGWPEGRRWLHELDWQLFQDVPMGTVLTKRSLDQWVKDELEDPALQPELSFVAVRPGQQDPLTGPLVGYSTLGLNPGGFYYIGMTGVLRAERGQGVAKALKIAAMRALDARGGGLIKTFNDAPNVAMLTMNEALGFQRTNTRYRYELHLDGA</sequence>
<evidence type="ECO:0000259" key="3">
    <source>
        <dbReference type="PROSITE" id="PS51186"/>
    </source>
</evidence>
<dbReference type="PANTHER" id="PTHR43877">
    <property type="entry name" value="AMINOALKYLPHOSPHONATE N-ACETYLTRANSFERASE-RELATED-RELATED"/>
    <property type="match status" value="1"/>
</dbReference>
<keyword evidence="5" id="KW-1185">Reference proteome</keyword>
<dbReference type="InterPro" id="IPR000182">
    <property type="entry name" value="GNAT_dom"/>
</dbReference>
<dbReference type="InterPro" id="IPR016181">
    <property type="entry name" value="Acyl_CoA_acyltransferase"/>
</dbReference>
<name>A0A221SU81_9DEIO</name>
<organism evidence="4 5">
    <name type="scientific">Deinococcus ficus</name>
    <dbReference type="NCBI Taxonomy" id="317577"/>
    <lineage>
        <taxon>Bacteria</taxon>
        <taxon>Thermotogati</taxon>
        <taxon>Deinococcota</taxon>
        <taxon>Deinococci</taxon>
        <taxon>Deinococcales</taxon>
        <taxon>Deinococcaceae</taxon>
        <taxon>Deinococcus</taxon>
    </lineage>
</organism>
<protein>
    <submittedName>
        <fullName evidence="4">GNAT family N-acetyltransferase</fullName>
    </submittedName>
</protein>
<keyword evidence="1 4" id="KW-0808">Transferase</keyword>
<dbReference type="Proteomes" id="UP000259030">
    <property type="component" value="Chromosome"/>
</dbReference>